<evidence type="ECO:0000256" key="1">
    <source>
        <dbReference type="SAM" id="MobiDB-lite"/>
    </source>
</evidence>
<organism evidence="2">
    <name type="scientific">Timema tahoe</name>
    <dbReference type="NCBI Taxonomy" id="61484"/>
    <lineage>
        <taxon>Eukaryota</taxon>
        <taxon>Metazoa</taxon>
        <taxon>Ecdysozoa</taxon>
        <taxon>Arthropoda</taxon>
        <taxon>Hexapoda</taxon>
        <taxon>Insecta</taxon>
        <taxon>Pterygota</taxon>
        <taxon>Neoptera</taxon>
        <taxon>Polyneoptera</taxon>
        <taxon>Phasmatodea</taxon>
        <taxon>Timematodea</taxon>
        <taxon>Timematoidea</taxon>
        <taxon>Timematidae</taxon>
        <taxon>Timema</taxon>
    </lineage>
</organism>
<proteinExistence type="predicted"/>
<dbReference type="AlphaFoldDB" id="A0A7R9ISV5"/>
<name>A0A7R9ISV5_9NEOP</name>
<protein>
    <submittedName>
        <fullName evidence="2">Uncharacterized protein</fullName>
    </submittedName>
</protein>
<accession>A0A7R9ISV5</accession>
<gene>
    <name evidence="2" type="ORF">TTEB3V08_LOCUS11806</name>
</gene>
<feature type="compositionally biased region" description="Basic and acidic residues" evidence="1">
    <location>
        <begin position="199"/>
        <end position="211"/>
    </location>
</feature>
<dbReference type="EMBL" id="OE009770">
    <property type="protein sequence ID" value="CAD7463927.1"/>
    <property type="molecule type" value="Genomic_DNA"/>
</dbReference>
<reference evidence="2" key="1">
    <citation type="submission" date="2020-11" db="EMBL/GenBank/DDBJ databases">
        <authorList>
            <person name="Tran Van P."/>
        </authorList>
    </citation>
    <scope>NUCLEOTIDE SEQUENCE</scope>
</reference>
<feature type="region of interest" description="Disordered" evidence="1">
    <location>
        <begin position="155"/>
        <end position="278"/>
    </location>
</feature>
<evidence type="ECO:0000313" key="2">
    <source>
        <dbReference type="EMBL" id="CAD7463927.1"/>
    </source>
</evidence>
<sequence length="278" mass="31680">MSRERARVYVTRIDQDKRNDCLQTIITAPLSWFRGAELKRQDSDDIVMHFIMGFEKQTPFKTASRILKPCIIFSIRASRELAEYMSDTRFIVLGGKSWSFGTLPKLPRRRAEMMEAYLNVERDDDDVLWLKTHEIKSWCLDVIPHIPLKMQTPIESHTSSDETEDDLAAPSVEFSSSSSSTEVKEYKAPSRKSNTLNKGKPDVEVEEEYKAPPRKSNTLHQGEPDGEAEEERVIETAPALASPQSSTFGMSRPPRRKRKKADYGSRVSTIPAGTKKIR</sequence>